<organism evidence="2 3">
    <name type="scientific">Pomacea canaliculata</name>
    <name type="common">Golden apple snail</name>
    <dbReference type="NCBI Taxonomy" id="400727"/>
    <lineage>
        <taxon>Eukaryota</taxon>
        <taxon>Metazoa</taxon>
        <taxon>Spiralia</taxon>
        <taxon>Lophotrochozoa</taxon>
        <taxon>Mollusca</taxon>
        <taxon>Gastropoda</taxon>
        <taxon>Caenogastropoda</taxon>
        <taxon>Architaenioglossa</taxon>
        <taxon>Ampullarioidea</taxon>
        <taxon>Ampullariidae</taxon>
        <taxon>Pomacea</taxon>
    </lineage>
</organism>
<evidence type="ECO:0000313" key="3">
    <source>
        <dbReference type="Proteomes" id="UP000245119"/>
    </source>
</evidence>
<dbReference type="Proteomes" id="UP000245119">
    <property type="component" value="Linkage Group LG5"/>
</dbReference>
<comment type="caution">
    <text evidence="2">The sequence shown here is derived from an EMBL/GenBank/DDBJ whole genome shotgun (WGS) entry which is preliminary data.</text>
</comment>
<accession>A0A2T7PA26</accession>
<proteinExistence type="predicted"/>
<keyword evidence="1" id="KW-1133">Transmembrane helix</keyword>
<keyword evidence="3" id="KW-1185">Reference proteome</keyword>
<keyword evidence="1" id="KW-0472">Membrane</keyword>
<evidence type="ECO:0000256" key="1">
    <source>
        <dbReference type="SAM" id="Phobius"/>
    </source>
</evidence>
<name>A0A2T7PA26_POMCA</name>
<sequence>MGICKILSTFACNPDRQAVRALQSQPEGAPVRDSCSKANVDPTVGNGLLTPQRVGEGARLEFPLSVSTLEGAGVVSCAKNKLSFSSHVERKVVAGVFQVSKSLALLALLGFVLALIQAANQRSLQLSWQITGDPELSLQGVILIIKNNNNEK</sequence>
<gene>
    <name evidence="2" type="ORF">C0Q70_09538</name>
</gene>
<evidence type="ECO:0000313" key="2">
    <source>
        <dbReference type="EMBL" id="PVD30274.1"/>
    </source>
</evidence>
<reference evidence="2 3" key="1">
    <citation type="submission" date="2018-04" db="EMBL/GenBank/DDBJ databases">
        <title>The genome of golden apple snail Pomacea canaliculata provides insight into stress tolerance and invasive adaptation.</title>
        <authorList>
            <person name="Liu C."/>
            <person name="Liu B."/>
            <person name="Ren Y."/>
            <person name="Zhang Y."/>
            <person name="Wang H."/>
            <person name="Li S."/>
            <person name="Jiang F."/>
            <person name="Yin L."/>
            <person name="Zhang G."/>
            <person name="Qian W."/>
            <person name="Fan W."/>
        </authorList>
    </citation>
    <scope>NUCLEOTIDE SEQUENCE [LARGE SCALE GENOMIC DNA]</scope>
    <source>
        <strain evidence="2">SZHN2017</strain>
        <tissue evidence="2">Muscle</tissue>
    </source>
</reference>
<feature type="transmembrane region" description="Helical" evidence="1">
    <location>
        <begin position="92"/>
        <end position="116"/>
    </location>
</feature>
<dbReference type="AlphaFoldDB" id="A0A2T7PA26"/>
<keyword evidence="1" id="KW-0812">Transmembrane</keyword>
<protein>
    <submittedName>
        <fullName evidence="2">Uncharacterized protein</fullName>
    </submittedName>
</protein>
<dbReference type="EMBL" id="PZQS01000005">
    <property type="protein sequence ID" value="PVD30274.1"/>
    <property type="molecule type" value="Genomic_DNA"/>
</dbReference>